<reference evidence="1 3" key="1">
    <citation type="submission" date="2013-09" db="EMBL/GenBank/DDBJ databases">
        <title>Corchorus capsularis genome sequencing.</title>
        <authorList>
            <person name="Alam M."/>
            <person name="Haque M.S."/>
            <person name="Islam M.S."/>
            <person name="Emdad E.M."/>
            <person name="Islam M.M."/>
            <person name="Ahmed B."/>
            <person name="Halim A."/>
            <person name="Hossen Q.M.M."/>
            <person name="Hossain M.Z."/>
            <person name="Ahmed R."/>
            <person name="Khan M.M."/>
            <person name="Islam R."/>
            <person name="Rashid M.M."/>
            <person name="Khan S.A."/>
            <person name="Rahman M.S."/>
            <person name="Alam M."/>
        </authorList>
    </citation>
    <scope>NUCLEOTIDE SEQUENCE [LARGE SCALE GENOMIC DNA]</scope>
    <source>
        <strain evidence="3">cv. CVL-1</strain>
        <tissue evidence="1">Whole seedling</tissue>
    </source>
</reference>
<proteinExistence type="predicted"/>
<dbReference type="EMBL" id="AWWV01009410">
    <property type="protein sequence ID" value="OMO86697.1"/>
    <property type="molecule type" value="Genomic_DNA"/>
</dbReference>
<evidence type="ECO:0000313" key="2">
    <source>
        <dbReference type="EMBL" id="OMP00343.1"/>
    </source>
</evidence>
<dbReference type="Proteomes" id="UP000188268">
    <property type="component" value="Unassembled WGS sequence"/>
</dbReference>
<dbReference type="EMBL" id="AWWV01006663">
    <property type="protein sequence ID" value="OMP00343.1"/>
    <property type="molecule type" value="Genomic_DNA"/>
</dbReference>
<comment type="caution">
    <text evidence="1">The sequence shown here is derived from an EMBL/GenBank/DDBJ whole genome shotgun (WGS) entry which is preliminary data.</text>
</comment>
<protein>
    <submittedName>
        <fullName evidence="1">Uncharacterized protein</fullName>
    </submittedName>
</protein>
<dbReference type="AlphaFoldDB" id="A0A1R3IVT5"/>
<evidence type="ECO:0000313" key="1">
    <source>
        <dbReference type="EMBL" id="OMO86697.1"/>
    </source>
</evidence>
<keyword evidence="3" id="KW-1185">Reference proteome</keyword>
<organism evidence="1 3">
    <name type="scientific">Corchorus capsularis</name>
    <name type="common">Jute</name>
    <dbReference type="NCBI Taxonomy" id="210143"/>
    <lineage>
        <taxon>Eukaryota</taxon>
        <taxon>Viridiplantae</taxon>
        <taxon>Streptophyta</taxon>
        <taxon>Embryophyta</taxon>
        <taxon>Tracheophyta</taxon>
        <taxon>Spermatophyta</taxon>
        <taxon>Magnoliopsida</taxon>
        <taxon>eudicotyledons</taxon>
        <taxon>Gunneridae</taxon>
        <taxon>Pentapetalae</taxon>
        <taxon>rosids</taxon>
        <taxon>malvids</taxon>
        <taxon>Malvales</taxon>
        <taxon>Malvaceae</taxon>
        <taxon>Grewioideae</taxon>
        <taxon>Apeibeae</taxon>
        <taxon>Corchorus</taxon>
    </lineage>
</organism>
<accession>A0A1R3IVT5</accession>
<dbReference type="Gramene" id="OMP00343">
    <property type="protein sequence ID" value="OMP00343"/>
    <property type="gene ID" value="CCACVL1_03370"/>
</dbReference>
<gene>
    <name evidence="2" type="ORF">CCACVL1_03370</name>
    <name evidence="1" type="ORF">CCACVL1_09524</name>
</gene>
<evidence type="ECO:0000313" key="3">
    <source>
        <dbReference type="Proteomes" id="UP000188268"/>
    </source>
</evidence>
<name>A0A1R3IVT5_COCAP</name>
<sequence length="32" mass="3717">MEDSIDHISSFVCHYRKARIPRSADRKKAVEA</sequence>
<dbReference type="Gramene" id="OMO86697">
    <property type="protein sequence ID" value="OMO86697"/>
    <property type="gene ID" value="CCACVL1_09524"/>
</dbReference>